<organism evidence="1">
    <name type="scientific">marine sediment metagenome</name>
    <dbReference type="NCBI Taxonomy" id="412755"/>
    <lineage>
        <taxon>unclassified sequences</taxon>
        <taxon>metagenomes</taxon>
        <taxon>ecological metagenomes</taxon>
    </lineage>
</organism>
<protein>
    <submittedName>
        <fullName evidence="1">Uncharacterized protein</fullName>
    </submittedName>
</protein>
<dbReference type="AlphaFoldDB" id="X1ETE0"/>
<evidence type="ECO:0000313" key="1">
    <source>
        <dbReference type="EMBL" id="GAH20429.1"/>
    </source>
</evidence>
<name>X1ETE0_9ZZZZ</name>
<dbReference type="EMBL" id="BARU01003094">
    <property type="protein sequence ID" value="GAH20429.1"/>
    <property type="molecule type" value="Genomic_DNA"/>
</dbReference>
<comment type="caution">
    <text evidence="1">The sequence shown here is derived from an EMBL/GenBank/DDBJ whole genome shotgun (WGS) entry which is preliminary data.</text>
</comment>
<reference evidence="1" key="1">
    <citation type="journal article" date="2014" name="Front. Microbiol.">
        <title>High frequency of phylogenetically diverse reductive dehalogenase-homologous genes in deep subseafloor sedimentary metagenomes.</title>
        <authorList>
            <person name="Kawai M."/>
            <person name="Futagami T."/>
            <person name="Toyoda A."/>
            <person name="Takaki Y."/>
            <person name="Nishi S."/>
            <person name="Hori S."/>
            <person name="Arai W."/>
            <person name="Tsubouchi T."/>
            <person name="Morono Y."/>
            <person name="Uchiyama I."/>
            <person name="Ito T."/>
            <person name="Fujiyama A."/>
            <person name="Inagaki F."/>
            <person name="Takami H."/>
        </authorList>
    </citation>
    <scope>NUCLEOTIDE SEQUENCE</scope>
    <source>
        <strain evidence="1">Expedition CK06-06</strain>
    </source>
</reference>
<proteinExistence type="predicted"/>
<accession>X1ETE0</accession>
<sequence length="61" mass="7115">NERLALEDSLLILAGYRTERPEGEDLSQPLARLMDMVANFNEPQLKLMTRFAEFLTEMEKE</sequence>
<gene>
    <name evidence="1" type="ORF">S03H2_06884</name>
</gene>
<feature type="non-terminal residue" evidence="1">
    <location>
        <position position="1"/>
    </location>
</feature>